<evidence type="ECO:0000256" key="1">
    <source>
        <dbReference type="ARBA" id="ARBA00004477"/>
    </source>
</evidence>
<dbReference type="PANTHER" id="PTHR46378">
    <property type="entry name" value="STEROL REGULATORY ELEMENT-BINDING PROTEIN CLEAVAGE-ACTIVATING PROTEIN"/>
    <property type="match status" value="1"/>
</dbReference>
<evidence type="ECO:0000256" key="13">
    <source>
        <dbReference type="ARBA" id="ARBA00023098"/>
    </source>
</evidence>
<reference evidence="25" key="1">
    <citation type="submission" date="2021-06" db="EMBL/GenBank/DDBJ databases">
        <authorList>
            <person name="Kallberg Y."/>
            <person name="Tangrot J."/>
            <person name="Rosling A."/>
        </authorList>
    </citation>
    <scope>NUCLEOTIDE SEQUENCE</scope>
    <source>
        <strain evidence="25">FL966</strain>
    </source>
</reference>
<comment type="function">
    <text evidence="20">Escort protein required for cholesterol as well as lipid homeostasis. Regulates export of the SCAP-SREBP complex from the endoplasmic reticulum to the Golgi upon low cholesterol, thereby regulating the processing of sterol regulatory element-binding proteins (SREBPs) SREBF1/SREBP1 and SREBF2/SREBP2. At high sterol concentrations, formation of a ternary complex with INSIG (INSIG1 or INSIG2) leads to mask the ER export signal in SCAP, promoting retention of the complex in the endoplasmic reticulum. Low sterol concentrations trigger release of INSIG, a conformational change in the SSD domain of SCAP, unmasking of the ER export signal, promoting recruitment into COPII-coated vesicles and transport of the SCAP-SREBP to the Golgi: in the Golgi, SREBPs are then processed, releasing the transcription factor fragment of SREBPs from the membrane, its import into the nucleus and up-regulation of LDLR, INSIG1 and the mevalonate pathway. Binds cholesterol via its SSD domain.</text>
</comment>
<dbReference type="Pfam" id="PF00400">
    <property type="entry name" value="WD40"/>
    <property type="match status" value="1"/>
</dbReference>
<comment type="caution">
    <text evidence="25">The sequence shown here is derived from an EMBL/GenBank/DDBJ whole genome shotgun (WGS) entry which is preliminary data.</text>
</comment>
<evidence type="ECO:0000256" key="12">
    <source>
        <dbReference type="ARBA" id="ARBA00023034"/>
    </source>
</evidence>
<dbReference type="InterPro" id="IPR053956">
    <property type="entry name" value="NPC1_MLD"/>
</dbReference>
<proteinExistence type="inferred from homology"/>
<feature type="domain" description="SSD" evidence="24">
    <location>
        <begin position="300"/>
        <end position="460"/>
    </location>
</feature>
<evidence type="ECO:0000256" key="11">
    <source>
        <dbReference type="ARBA" id="ARBA00022989"/>
    </source>
</evidence>
<keyword evidence="14" id="KW-0446">Lipid-binding</keyword>
<evidence type="ECO:0000256" key="20">
    <source>
        <dbReference type="ARBA" id="ARBA00045958"/>
    </source>
</evidence>
<dbReference type="GO" id="GO:0032936">
    <property type="term" value="C:SREBP-SCAP complex"/>
    <property type="evidence" value="ECO:0007669"/>
    <property type="project" value="TreeGrafter"/>
</dbReference>
<dbReference type="GO" id="GO:0008203">
    <property type="term" value="P:cholesterol metabolic process"/>
    <property type="evidence" value="ECO:0007669"/>
    <property type="project" value="UniProtKB-KW"/>
</dbReference>
<dbReference type="Pfam" id="PF12349">
    <property type="entry name" value="Sterol-sensing"/>
    <property type="match status" value="1"/>
</dbReference>
<protein>
    <recommendedName>
        <fullName evidence="5">Sterol regulatory element-binding protein cleavage-activating protein</fullName>
    </recommendedName>
</protein>
<evidence type="ECO:0000256" key="2">
    <source>
        <dbReference type="ARBA" id="ARBA00004557"/>
    </source>
</evidence>
<dbReference type="InterPro" id="IPR001680">
    <property type="entry name" value="WD40_rpt"/>
</dbReference>
<evidence type="ECO:0000313" key="26">
    <source>
        <dbReference type="Proteomes" id="UP000789759"/>
    </source>
</evidence>
<dbReference type="InterPro" id="IPR000731">
    <property type="entry name" value="SSD"/>
</dbReference>
<keyword evidence="16" id="KW-1207">Sterol metabolism</keyword>
<evidence type="ECO:0000256" key="3">
    <source>
        <dbReference type="ARBA" id="ARBA00004653"/>
    </source>
</evidence>
<dbReference type="Gene3D" id="2.130.10.10">
    <property type="entry name" value="YVTN repeat-like/Quinoprotein amine dehydrogenase"/>
    <property type="match status" value="1"/>
</dbReference>
<dbReference type="PROSITE" id="PS50156">
    <property type="entry name" value="SSD"/>
    <property type="match status" value="1"/>
</dbReference>
<dbReference type="GO" id="GO:0032933">
    <property type="term" value="P:SREBP signaling pathway"/>
    <property type="evidence" value="ECO:0007669"/>
    <property type="project" value="InterPro"/>
</dbReference>
<dbReference type="PANTHER" id="PTHR46378:SF1">
    <property type="entry name" value="STEROL REGULATORY ELEMENT-BINDING PROTEIN CLEAVAGE-ACTIVATING PROTEIN"/>
    <property type="match status" value="1"/>
</dbReference>
<dbReference type="InterPro" id="IPR019775">
    <property type="entry name" value="WD40_repeat_CS"/>
</dbReference>
<feature type="transmembrane region" description="Helical" evidence="23">
    <location>
        <begin position="301"/>
        <end position="317"/>
    </location>
</feature>
<evidence type="ECO:0000256" key="19">
    <source>
        <dbReference type="ARBA" id="ARBA00023329"/>
    </source>
</evidence>
<evidence type="ECO:0000256" key="14">
    <source>
        <dbReference type="ARBA" id="ARBA00023121"/>
    </source>
</evidence>
<evidence type="ECO:0000256" key="16">
    <source>
        <dbReference type="ARBA" id="ARBA00023166"/>
    </source>
</evidence>
<dbReference type="GO" id="GO:0045540">
    <property type="term" value="P:regulation of cholesterol biosynthetic process"/>
    <property type="evidence" value="ECO:0007669"/>
    <property type="project" value="TreeGrafter"/>
</dbReference>
<dbReference type="InterPro" id="IPR015943">
    <property type="entry name" value="WD40/YVTN_repeat-like_dom_sf"/>
</dbReference>
<evidence type="ECO:0000256" key="17">
    <source>
        <dbReference type="ARBA" id="ARBA00023180"/>
    </source>
</evidence>
<feature type="transmembrane region" description="Helical" evidence="23">
    <location>
        <begin position="329"/>
        <end position="354"/>
    </location>
</feature>
<feature type="transmembrane region" description="Helical" evidence="23">
    <location>
        <begin position="410"/>
        <end position="429"/>
    </location>
</feature>
<dbReference type="GO" id="GO:0012507">
    <property type="term" value="C:ER to Golgi transport vesicle membrane"/>
    <property type="evidence" value="ECO:0007669"/>
    <property type="project" value="UniProtKB-SubCell"/>
</dbReference>
<evidence type="ECO:0000256" key="5">
    <source>
        <dbReference type="ARBA" id="ARBA00019541"/>
    </source>
</evidence>
<dbReference type="GO" id="GO:0032934">
    <property type="term" value="F:sterol binding"/>
    <property type="evidence" value="ECO:0007669"/>
    <property type="project" value="InterPro"/>
</dbReference>
<dbReference type="Pfam" id="PF22314">
    <property type="entry name" value="NPC1_MLD"/>
    <property type="match status" value="1"/>
</dbReference>
<dbReference type="GO" id="GO:0000139">
    <property type="term" value="C:Golgi membrane"/>
    <property type="evidence" value="ECO:0007669"/>
    <property type="project" value="UniProtKB-SubCell"/>
</dbReference>
<feature type="transmembrane region" description="Helical" evidence="23">
    <location>
        <begin position="435"/>
        <end position="460"/>
    </location>
</feature>
<evidence type="ECO:0000313" key="25">
    <source>
        <dbReference type="EMBL" id="CAG8665331.1"/>
    </source>
</evidence>
<evidence type="ECO:0000256" key="8">
    <source>
        <dbReference type="ARBA" id="ARBA00022692"/>
    </source>
</evidence>
<comment type="subcellular location">
    <subcellularLocation>
        <location evidence="2">Cytoplasmic vesicle</location>
        <location evidence="2">COPII-coated vesicle membrane</location>
        <topology evidence="2">Multi-pass membrane protein</topology>
    </subcellularLocation>
    <subcellularLocation>
        <location evidence="1">Endoplasmic reticulum membrane</location>
        <topology evidence="1">Multi-pass membrane protein</topology>
    </subcellularLocation>
    <subcellularLocation>
        <location evidence="3">Golgi apparatus membrane</location>
        <topology evidence="3">Multi-pass membrane protein</topology>
    </subcellularLocation>
</comment>
<feature type="repeat" description="WD" evidence="21">
    <location>
        <begin position="756"/>
        <end position="790"/>
    </location>
</feature>
<feature type="compositionally biased region" description="Low complexity" evidence="22">
    <location>
        <begin position="1294"/>
        <end position="1304"/>
    </location>
</feature>
<keyword evidence="13" id="KW-0443">Lipid metabolism</keyword>
<dbReference type="SUPFAM" id="SSF82866">
    <property type="entry name" value="Multidrug efflux transporter AcrB transmembrane domain"/>
    <property type="match status" value="1"/>
</dbReference>
<evidence type="ECO:0000256" key="9">
    <source>
        <dbReference type="ARBA" id="ARBA00022737"/>
    </source>
</evidence>
<dbReference type="PROSITE" id="PS00678">
    <property type="entry name" value="WD_REPEATS_1"/>
    <property type="match status" value="1"/>
</dbReference>
<sequence length="1396" mass="158186">MAVFTLSAQVKFGSKAAAQFFYRHAKFCASHQVLVIVLAILIVLPLCYPAFDTYYLNPVKDVSHAFFWEVTSSRSQVTRDKFFDKCDARPSFFVEQIVIKAANPKKQKGSDANVLEKDLLLWTLDLQEKIANAVVMYPSQPSDTPLSTTKQYSLSDLCFKSFDSNNTCLIHSPLEYWSNNVDRLSSDPSILKTLSRTNKTSRGMIIPLNSVFGNVMYDKKSIVSADSIILTYFLKYADDYNEGQTIAIWEAIWQQVMDGIGTNFYLGGDRIISVNMNNHGELKHLSFRLDQNNSLESSAEWALLLLAYLIFFLYIIISSDRLNFVMSKFGLAFSTVAQVFASLIMSLSICSLFGVTLTLVSVSWKLLPFVFILVGVENMFILTNAVTAIPMQLNVKERVARGLEKVGYSITKTLIIWLLLLLICSAINIESIQEFCIFTSIAMIIDYMLQMSFFIATLSIDLERLELEMSNLFNNRIGEPDSDDKDVIPLSKTINYGRRIGSSLVVLIFLVAVTNVYQSNIDLPPLESALSIFSRFYAVSPDTRTNVTYWETSRAFTADKFWGNVNPDEKNQIAEIRPARHLTLSYEVKQEIYDDVIFSIHGGVNWQLITNTSIKAFIWVLKFTIVPATGIAFAISFLVGFLLPEDMVIQAARLSKKSRNNVDKIILPASSSFGRSTLCVTTPRVVTLRGHHLADVDLLCANLRGIIVTTAADRHITSWNGRRGMPLKKLERYMRRCESCKCGSTGGMKSCITWPVRAMCMNENIDLLAAGFEDGVVRVWDINSGQATYILKDTVEDVEQVISSNGHSVKERVTCLQIIAPTSRSSIPNTPTHEHGYSYSTSKSISDQKTPAILLATYRSGYFRGWDLVSGKITHTVDTNQKGGISCLFVVDDGEQNYNGNELRIFTGARDGSVKCWVRIVNDLDNESNHTSSDCNEPHKSIWKLFYTIPGEFGNAITSVAAKVVKTQKSCFGIVVTGTADGEVRVYDYLTGKFITRLSYGISEKQRRAKEREEQLLQKQLLFQRQQNKTKNYSRKSYVSQQDFSDSDQDWSEEYDDEYEFWDEIDETEDCVSHEGAITNIIIRPLKEESCPCGNTEETGGFSITTSSVDEKVYFWQLIRSVMDCTCMTFQLGEPIENNYDSGDATGRFQKVAQWDGAMTKFLGRVSQPGGSAIIFLRENIIGVRRVKNSHTSIKRCHGAEGEWEVWILDINYPHVIEPTEDVDNLKNHDNIIEFKVKVVPLVNENDLVTEEQKKEKEVLYKRRENAEELKGFVRRRRDNLENCVLSPTYPPFNNHNQNHSQVHNNEEDSTQGQVVDFRQRSQRQRGSILHRVYPNNNNNDRKLSSFEEEDDMNEMLPFSYVRQIVKVGEDGVAIAYGNFVKVVLFDELNDRDSNP</sequence>
<evidence type="ECO:0000256" key="22">
    <source>
        <dbReference type="SAM" id="MobiDB-lite"/>
    </source>
</evidence>
<keyword evidence="6" id="KW-0153">Cholesterol metabolism</keyword>
<dbReference type="InterPro" id="IPR030225">
    <property type="entry name" value="SCAP"/>
</dbReference>
<organism evidence="25 26">
    <name type="scientific">Cetraspora pellucida</name>
    <dbReference type="NCBI Taxonomy" id="1433469"/>
    <lineage>
        <taxon>Eukaryota</taxon>
        <taxon>Fungi</taxon>
        <taxon>Fungi incertae sedis</taxon>
        <taxon>Mucoromycota</taxon>
        <taxon>Glomeromycotina</taxon>
        <taxon>Glomeromycetes</taxon>
        <taxon>Diversisporales</taxon>
        <taxon>Gigasporaceae</taxon>
        <taxon>Cetraspora</taxon>
    </lineage>
</organism>
<dbReference type="InterPro" id="IPR036322">
    <property type="entry name" value="WD40_repeat_dom_sf"/>
</dbReference>
<keyword evidence="8 23" id="KW-0812">Transmembrane</keyword>
<dbReference type="SUPFAM" id="SSF50978">
    <property type="entry name" value="WD40 repeat-like"/>
    <property type="match status" value="1"/>
</dbReference>
<keyword evidence="9" id="KW-0677">Repeat</keyword>
<feature type="transmembrane region" description="Helical" evidence="23">
    <location>
        <begin position="366"/>
        <end position="389"/>
    </location>
</feature>
<evidence type="ECO:0000256" key="10">
    <source>
        <dbReference type="ARBA" id="ARBA00022824"/>
    </source>
</evidence>
<keyword evidence="12" id="KW-0333">Golgi apparatus</keyword>
<keyword evidence="15 23" id="KW-0472">Membrane</keyword>
<gene>
    <name evidence="25" type="ORF">CPELLU_LOCUS9999</name>
</gene>
<dbReference type="GO" id="GO:0005789">
    <property type="term" value="C:endoplasmic reticulum membrane"/>
    <property type="evidence" value="ECO:0007669"/>
    <property type="project" value="UniProtKB-SubCell"/>
</dbReference>
<comment type="similarity">
    <text evidence="4">Belongs to the WD repeat SCAP family.</text>
</comment>
<keyword evidence="7 21" id="KW-0853">WD repeat</keyword>
<keyword evidence="19" id="KW-0968">Cytoplasmic vesicle</keyword>
<evidence type="ECO:0000256" key="18">
    <source>
        <dbReference type="ARBA" id="ARBA00023221"/>
    </source>
</evidence>
<feature type="region of interest" description="Disordered" evidence="22">
    <location>
        <begin position="824"/>
        <end position="843"/>
    </location>
</feature>
<feature type="transmembrane region" description="Helical" evidence="23">
    <location>
        <begin position="616"/>
        <end position="643"/>
    </location>
</feature>
<keyword evidence="18" id="KW-0753">Steroid metabolism</keyword>
<evidence type="ECO:0000256" key="23">
    <source>
        <dbReference type="SAM" id="Phobius"/>
    </source>
</evidence>
<dbReference type="Proteomes" id="UP000789759">
    <property type="component" value="Unassembled WGS sequence"/>
</dbReference>
<feature type="region of interest" description="Disordered" evidence="22">
    <location>
        <begin position="1290"/>
        <end position="1313"/>
    </location>
</feature>
<name>A0A9N9HDC8_9GLOM</name>
<evidence type="ECO:0000256" key="6">
    <source>
        <dbReference type="ARBA" id="ARBA00022548"/>
    </source>
</evidence>
<keyword evidence="10" id="KW-0256">Endoplasmic reticulum</keyword>
<evidence type="ECO:0000259" key="24">
    <source>
        <dbReference type="PROSITE" id="PS50156"/>
    </source>
</evidence>
<dbReference type="PROSITE" id="PS50082">
    <property type="entry name" value="WD_REPEATS_2"/>
    <property type="match status" value="1"/>
</dbReference>
<evidence type="ECO:0000256" key="15">
    <source>
        <dbReference type="ARBA" id="ARBA00023136"/>
    </source>
</evidence>
<evidence type="ECO:0000256" key="7">
    <source>
        <dbReference type="ARBA" id="ARBA00022574"/>
    </source>
</evidence>
<evidence type="ECO:0000256" key="4">
    <source>
        <dbReference type="ARBA" id="ARBA00007410"/>
    </source>
</evidence>
<keyword evidence="17" id="KW-0325">Glycoprotein</keyword>
<accession>A0A9N9HDC8</accession>
<feature type="transmembrane region" description="Helical" evidence="23">
    <location>
        <begin position="500"/>
        <end position="517"/>
    </location>
</feature>
<dbReference type="EMBL" id="CAJVQA010008009">
    <property type="protein sequence ID" value="CAG8665331.1"/>
    <property type="molecule type" value="Genomic_DNA"/>
</dbReference>
<keyword evidence="26" id="KW-1185">Reference proteome</keyword>
<dbReference type="InterPro" id="IPR053958">
    <property type="entry name" value="HMGCR/SNAP/NPC1-like_SSD"/>
</dbReference>
<dbReference type="OrthoDB" id="6510177at2759"/>
<feature type="transmembrane region" description="Helical" evidence="23">
    <location>
        <begin position="33"/>
        <end position="51"/>
    </location>
</feature>
<dbReference type="SMART" id="SM00320">
    <property type="entry name" value="WD40"/>
    <property type="match status" value="5"/>
</dbReference>
<keyword evidence="11 23" id="KW-1133">Transmembrane helix</keyword>
<evidence type="ECO:0000256" key="21">
    <source>
        <dbReference type="PROSITE-ProRule" id="PRU00221"/>
    </source>
</evidence>